<evidence type="ECO:0000256" key="1">
    <source>
        <dbReference type="ARBA" id="ARBA00022527"/>
    </source>
</evidence>
<dbReference type="Proteomes" id="UP000485058">
    <property type="component" value="Unassembled WGS sequence"/>
</dbReference>
<dbReference type="GO" id="GO:0005524">
    <property type="term" value="F:ATP binding"/>
    <property type="evidence" value="ECO:0007669"/>
    <property type="project" value="UniProtKB-KW"/>
</dbReference>
<dbReference type="InterPro" id="IPR030616">
    <property type="entry name" value="Aur-like"/>
</dbReference>
<feature type="active site" description="Proton acceptor" evidence="6">
    <location>
        <position position="207"/>
    </location>
</feature>
<evidence type="ECO:0000256" key="5">
    <source>
        <dbReference type="ARBA" id="ARBA00022840"/>
    </source>
</evidence>
<feature type="binding site" evidence="7">
    <location>
        <position position="226"/>
    </location>
    <ligand>
        <name>ATP</name>
        <dbReference type="ChEBI" id="CHEBI:30616"/>
    </ligand>
</feature>
<feature type="cross-link" description="Glycyl lysine isopeptide (Lys-Gly) (interchain with G-Cter in SUMO2)" evidence="8">
    <location>
        <position position="209"/>
    </location>
</feature>
<dbReference type="InterPro" id="IPR000719">
    <property type="entry name" value="Prot_kinase_dom"/>
</dbReference>
<accession>A0A6A0ADG0</accession>
<dbReference type="InterPro" id="IPR011009">
    <property type="entry name" value="Kinase-like_dom_sf"/>
</dbReference>
<organism evidence="11 12">
    <name type="scientific">Haematococcus lacustris</name>
    <name type="common">Green alga</name>
    <name type="synonym">Haematococcus pluvialis</name>
    <dbReference type="NCBI Taxonomy" id="44745"/>
    <lineage>
        <taxon>Eukaryota</taxon>
        <taxon>Viridiplantae</taxon>
        <taxon>Chlorophyta</taxon>
        <taxon>core chlorophytes</taxon>
        <taxon>Chlorophyceae</taxon>
        <taxon>CS clade</taxon>
        <taxon>Chlamydomonadales</taxon>
        <taxon>Haematococcaceae</taxon>
        <taxon>Haematococcus</taxon>
    </lineage>
</organism>
<name>A0A6A0ADG0_HAELA</name>
<dbReference type="PROSITE" id="PS50011">
    <property type="entry name" value="PROTEIN_KINASE_DOM"/>
    <property type="match status" value="1"/>
</dbReference>
<gene>
    <name evidence="11" type="ORF">HaLaN_29858</name>
</gene>
<dbReference type="InterPro" id="IPR008271">
    <property type="entry name" value="Ser/Thr_kinase_AS"/>
</dbReference>
<evidence type="ECO:0000313" key="12">
    <source>
        <dbReference type="Proteomes" id="UP000485058"/>
    </source>
</evidence>
<comment type="caution">
    <text evidence="11">The sequence shown here is derived from an EMBL/GenBank/DDBJ whole genome shotgun (WGS) entry which is preliminary data.</text>
</comment>
<evidence type="ECO:0000256" key="3">
    <source>
        <dbReference type="ARBA" id="ARBA00022741"/>
    </source>
</evidence>
<dbReference type="CDD" id="cd14014">
    <property type="entry name" value="STKc_PknB_like"/>
    <property type="match status" value="1"/>
</dbReference>
<dbReference type="PANTHER" id="PTHR24350">
    <property type="entry name" value="SERINE/THREONINE-PROTEIN KINASE IAL-RELATED"/>
    <property type="match status" value="1"/>
</dbReference>
<protein>
    <submittedName>
        <fullName evidence="11">Protein kinase domain-containing protein</fullName>
    </submittedName>
</protein>
<sequence>MCKTHRNGRSNTSVTLKLQAGVGALTLQGCAGAERAERDKWGQEESWLLKQERGSSSERNRRGSMANAGQPIIALAPNTLLNNGRYRIERELNRGGTAVVYAAEDTTTQQYVALKVMNGPDQVPVKVVKREIAFSAAARHDNIVRLLDVFAEKAQLIIVWELISGPDLLDLLNEHEGRMPEPMAAFFFCQLLQAVMFMHNNGFCHRDIKPENCMVQRASHQLKLIDFGLSKHLESARTLGVGTPDYLSPEMLQVGGGEGASGWVGSSGWGMREEGALLAAVPQAACF</sequence>
<evidence type="ECO:0000256" key="8">
    <source>
        <dbReference type="PIRSR" id="PIRSR630616-3"/>
    </source>
</evidence>
<keyword evidence="12" id="KW-1185">Reference proteome</keyword>
<evidence type="ECO:0000256" key="4">
    <source>
        <dbReference type="ARBA" id="ARBA00022777"/>
    </source>
</evidence>
<feature type="compositionally biased region" description="Basic and acidic residues" evidence="9">
    <location>
        <begin position="50"/>
        <end position="61"/>
    </location>
</feature>
<dbReference type="AlphaFoldDB" id="A0A6A0ADG0"/>
<evidence type="ECO:0000259" key="10">
    <source>
        <dbReference type="PROSITE" id="PS50011"/>
    </source>
</evidence>
<keyword evidence="5 7" id="KW-0067">ATP-binding</keyword>
<feature type="binding site" evidence="7">
    <location>
        <begin position="211"/>
        <end position="212"/>
    </location>
    <ligand>
        <name>ATP</name>
        <dbReference type="ChEBI" id="CHEBI:30616"/>
    </ligand>
</feature>
<keyword evidence="2" id="KW-0808">Transferase</keyword>
<keyword evidence="4 11" id="KW-0418">Kinase</keyword>
<dbReference type="Pfam" id="PF00069">
    <property type="entry name" value="Pkinase"/>
    <property type="match status" value="1"/>
</dbReference>
<evidence type="ECO:0000256" key="6">
    <source>
        <dbReference type="PIRSR" id="PIRSR630616-1"/>
    </source>
</evidence>
<evidence type="ECO:0000256" key="9">
    <source>
        <dbReference type="SAM" id="MobiDB-lite"/>
    </source>
</evidence>
<dbReference type="PROSITE" id="PS51257">
    <property type="entry name" value="PROKAR_LIPOPROTEIN"/>
    <property type="match status" value="1"/>
</dbReference>
<dbReference type="EMBL" id="BLLF01005234">
    <property type="protein sequence ID" value="GFH30920.1"/>
    <property type="molecule type" value="Genomic_DNA"/>
</dbReference>
<dbReference type="PROSITE" id="PS00108">
    <property type="entry name" value="PROTEIN_KINASE_ST"/>
    <property type="match status" value="1"/>
</dbReference>
<feature type="domain" description="Protein kinase" evidence="10">
    <location>
        <begin position="86"/>
        <end position="287"/>
    </location>
</feature>
<reference evidence="11 12" key="1">
    <citation type="submission" date="2020-02" db="EMBL/GenBank/DDBJ databases">
        <title>Draft genome sequence of Haematococcus lacustris strain NIES-144.</title>
        <authorList>
            <person name="Morimoto D."/>
            <person name="Nakagawa S."/>
            <person name="Yoshida T."/>
            <person name="Sawayama S."/>
        </authorList>
    </citation>
    <scope>NUCLEOTIDE SEQUENCE [LARGE SCALE GENOMIC DNA]</scope>
    <source>
        <strain evidence="11 12">NIES-144</strain>
    </source>
</reference>
<dbReference type="GO" id="GO:0004674">
    <property type="term" value="F:protein serine/threonine kinase activity"/>
    <property type="evidence" value="ECO:0007669"/>
    <property type="project" value="UniProtKB-KW"/>
</dbReference>
<evidence type="ECO:0000256" key="2">
    <source>
        <dbReference type="ARBA" id="ARBA00022679"/>
    </source>
</evidence>
<keyword evidence="3 7" id="KW-0547">Nucleotide-binding</keyword>
<keyword evidence="1" id="KW-0723">Serine/threonine-protein kinase</keyword>
<proteinExistence type="predicted"/>
<dbReference type="Gene3D" id="1.10.510.10">
    <property type="entry name" value="Transferase(Phosphotransferase) domain 1"/>
    <property type="match status" value="1"/>
</dbReference>
<evidence type="ECO:0000256" key="7">
    <source>
        <dbReference type="PIRSR" id="PIRSR630616-2"/>
    </source>
</evidence>
<evidence type="ECO:0000313" key="11">
    <source>
        <dbReference type="EMBL" id="GFH30920.1"/>
    </source>
</evidence>
<dbReference type="SMART" id="SM00220">
    <property type="entry name" value="S_TKc"/>
    <property type="match status" value="1"/>
</dbReference>
<dbReference type="SUPFAM" id="SSF56112">
    <property type="entry name" value="Protein kinase-like (PK-like)"/>
    <property type="match status" value="1"/>
</dbReference>
<feature type="region of interest" description="Disordered" evidence="9">
    <location>
        <begin position="44"/>
        <end position="66"/>
    </location>
</feature>
<feature type="binding site" evidence="7">
    <location>
        <position position="115"/>
    </location>
    <ligand>
        <name>ATP</name>
        <dbReference type="ChEBI" id="CHEBI:30616"/>
    </ligand>
</feature>